<evidence type="ECO:0000256" key="5">
    <source>
        <dbReference type="PROSITE-ProRule" id="PRU00124"/>
    </source>
</evidence>
<dbReference type="CDD" id="cd00190">
    <property type="entry name" value="Tryp_SPc"/>
    <property type="match status" value="1"/>
</dbReference>
<dbReference type="Gene3D" id="3.10.250.10">
    <property type="entry name" value="SRCR-like domain"/>
    <property type="match status" value="1"/>
</dbReference>
<dbReference type="PROSITE" id="PS50240">
    <property type="entry name" value="TRYPSIN_DOM"/>
    <property type="match status" value="1"/>
</dbReference>
<dbReference type="InterPro" id="IPR001254">
    <property type="entry name" value="Trypsin_dom"/>
</dbReference>
<dbReference type="PRINTS" id="PR00722">
    <property type="entry name" value="CHYMOTRYPSIN"/>
</dbReference>
<accession>A0ABQ9FU43</accession>
<evidence type="ECO:0000259" key="8">
    <source>
        <dbReference type="PROSITE" id="PS50287"/>
    </source>
</evidence>
<evidence type="ECO:0000259" key="7">
    <source>
        <dbReference type="PROSITE" id="PS50240"/>
    </source>
</evidence>
<feature type="domain" description="Peptidase S1" evidence="7">
    <location>
        <begin position="101"/>
        <end position="286"/>
    </location>
</feature>
<comment type="caution">
    <text evidence="9">The sequence shown here is derived from an EMBL/GenBank/DDBJ whole genome shotgun (WGS) entry which is preliminary data.</text>
</comment>
<dbReference type="SMART" id="SM00020">
    <property type="entry name" value="Tryp_SPc"/>
    <property type="match status" value="1"/>
</dbReference>
<comment type="caution">
    <text evidence="6">Lacks conserved residue(s) required for the propagation of feature annotation.</text>
</comment>
<evidence type="ECO:0000313" key="10">
    <source>
        <dbReference type="Proteomes" id="UP001217089"/>
    </source>
</evidence>
<dbReference type="InterPro" id="IPR036055">
    <property type="entry name" value="LDL_receptor-like_sf"/>
</dbReference>
<dbReference type="Pfam" id="PF00057">
    <property type="entry name" value="Ldl_recept_a"/>
    <property type="match status" value="1"/>
</dbReference>
<keyword evidence="3" id="KW-0720">Serine protease</keyword>
<dbReference type="InterPro" id="IPR001190">
    <property type="entry name" value="SRCR"/>
</dbReference>
<dbReference type="InterPro" id="IPR009003">
    <property type="entry name" value="Peptidase_S1_PA"/>
</dbReference>
<evidence type="ECO:0000256" key="4">
    <source>
        <dbReference type="ARBA" id="ARBA00023157"/>
    </source>
</evidence>
<dbReference type="SUPFAM" id="SSF50494">
    <property type="entry name" value="Trypsin-like serine proteases"/>
    <property type="match status" value="1"/>
</dbReference>
<dbReference type="SUPFAM" id="SSF56487">
    <property type="entry name" value="SRCR-like"/>
    <property type="match status" value="1"/>
</dbReference>
<dbReference type="InterPro" id="IPR036772">
    <property type="entry name" value="SRCR-like_dom_sf"/>
</dbReference>
<feature type="disulfide bond" evidence="5">
    <location>
        <begin position="9"/>
        <end position="24"/>
    </location>
</feature>
<gene>
    <name evidence="9" type="ORF">KUTeg_004603</name>
</gene>
<dbReference type="EMBL" id="JARBDR010000214">
    <property type="protein sequence ID" value="KAJ8319512.1"/>
    <property type="molecule type" value="Genomic_DNA"/>
</dbReference>
<dbReference type="CDD" id="cd00112">
    <property type="entry name" value="LDLa"/>
    <property type="match status" value="1"/>
</dbReference>
<dbReference type="Pfam" id="PF00089">
    <property type="entry name" value="Trypsin"/>
    <property type="match status" value="2"/>
</dbReference>
<organism evidence="9 10">
    <name type="scientific">Tegillarca granosa</name>
    <name type="common">Malaysian cockle</name>
    <name type="synonym">Anadara granosa</name>
    <dbReference type="NCBI Taxonomy" id="220873"/>
    <lineage>
        <taxon>Eukaryota</taxon>
        <taxon>Metazoa</taxon>
        <taxon>Spiralia</taxon>
        <taxon>Lophotrochozoa</taxon>
        <taxon>Mollusca</taxon>
        <taxon>Bivalvia</taxon>
        <taxon>Autobranchia</taxon>
        <taxon>Pteriomorphia</taxon>
        <taxon>Arcoida</taxon>
        <taxon>Arcoidea</taxon>
        <taxon>Arcidae</taxon>
        <taxon>Tegillarca</taxon>
    </lineage>
</organism>
<proteinExistence type="predicted"/>
<protein>
    <submittedName>
        <fullName evidence="9">Uncharacterized protein</fullName>
    </submittedName>
</protein>
<evidence type="ECO:0000313" key="9">
    <source>
        <dbReference type="EMBL" id="KAJ8319512.1"/>
    </source>
</evidence>
<keyword evidence="10" id="KW-1185">Reference proteome</keyword>
<dbReference type="PRINTS" id="PR00258">
    <property type="entry name" value="SPERACTRCPTR"/>
</dbReference>
<keyword evidence="1" id="KW-0645">Protease</keyword>
<dbReference type="PANTHER" id="PTHR24252:SF7">
    <property type="entry name" value="HYALIN"/>
    <property type="match status" value="1"/>
</dbReference>
<dbReference type="InterPro" id="IPR002172">
    <property type="entry name" value="LDrepeatLR_classA_rpt"/>
</dbReference>
<dbReference type="InterPro" id="IPR043504">
    <property type="entry name" value="Peptidase_S1_PA_chymotrypsin"/>
</dbReference>
<sequence>MCIPERWKCDTVDDCGDNSDEINCLPAIRLPLSAQPFRLVGGAGPYEGRLEVKYAGIWGTVCDDGFTTTTGNVLCRQLGYSNMFSVSACGTQILPVRGLRIVGGQVANKGSWPWMATINVLLPFGGSEHICGGTLIAKQWILTSAHCFDKTRNPKRYEVRLGDYNLNVKEKSEQTFSITKIILHSQYVSGNHANDIALVKLNRTANTTSNYINTACIPNIDTNTETGFCYATGWGDTKGGPLMCKQNNRWIVVGVVTWGQGCAEPHHPGVYMNVKHYLYWIKQTFSLAQSPLLSNPFGSGSFVG</sequence>
<evidence type="ECO:0000256" key="2">
    <source>
        <dbReference type="ARBA" id="ARBA00022801"/>
    </source>
</evidence>
<dbReference type="Gene3D" id="2.40.10.10">
    <property type="entry name" value="Trypsin-like serine proteases"/>
    <property type="match status" value="3"/>
</dbReference>
<dbReference type="SMART" id="SM00202">
    <property type="entry name" value="SR"/>
    <property type="match status" value="1"/>
</dbReference>
<feature type="domain" description="SRCR" evidence="8">
    <location>
        <begin position="37"/>
        <end position="82"/>
    </location>
</feature>
<dbReference type="Proteomes" id="UP001217089">
    <property type="component" value="Unassembled WGS sequence"/>
</dbReference>
<keyword evidence="2" id="KW-0378">Hydrolase</keyword>
<keyword evidence="4 5" id="KW-1015">Disulfide bond</keyword>
<evidence type="ECO:0000256" key="3">
    <source>
        <dbReference type="ARBA" id="ARBA00022825"/>
    </source>
</evidence>
<dbReference type="SUPFAM" id="SSF57424">
    <property type="entry name" value="LDL receptor-like module"/>
    <property type="match status" value="1"/>
</dbReference>
<dbReference type="PANTHER" id="PTHR24252">
    <property type="entry name" value="ACROSIN-RELATED"/>
    <property type="match status" value="1"/>
</dbReference>
<dbReference type="Pfam" id="PF00530">
    <property type="entry name" value="SRCR"/>
    <property type="match status" value="1"/>
</dbReference>
<evidence type="ECO:0000256" key="1">
    <source>
        <dbReference type="ARBA" id="ARBA00022670"/>
    </source>
</evidence>
<dbReference type="Gene3D" id="4.10.1220.10">
    <property type="entry name" value="EGF-type module"/>
    <property type="match status" value="1"/>
</dbReference>
<name>A0ABQ9FU43_TEGGR</name>
<dbReference type="PROSITE" id="PS00420">
    <property type="entry name" value="SRCR_1"/>
    <property type="match status" value="1"/>
</dbReference>
<dbReference type="InterPro" id="IPR001314">
    <property type="entry name" value="Peptidase_S1A"/>
</dbReference>
<evidence type="ECO:0000256" key="6">
    <source>
        <dbReference type="PROSITE-ProRule" id="PRU00196"/>
    </source>
</evidence>
<dbReference type="PROSITE" id="PS50287">
    <property type="entry name" value="SRCR_2"/>
    <property type="match status" value="1"/>
</dbReference>
<reference evidence="9 10" key="1">
    <citation type="submission" date="2022-12" db="EMBL/GenBank/DDBJ databases">
        <title>Chromosome-level genome of Tegillarca granosa.</title>
        <authorList>
            <person name="Kim J."/>
        </authorList>
    </citation>
    <scope>NUCLEOTIDE SEQUENCE [LARGE SCALE GENOMIC DNA]</scope>
    <source>
        <strain evidence="9">Teg-2019</strain>
        <tissue evidence="9">Adductor muscle</tissue>
    </source>
</reference>
<dbReference type="PROSITE" id="PS50068">
    <property type="entry name" value="LDLRA_2"/>
    <property type="match status" value="1"/>
</dbReference>